<comment type="caution">
    <text evidence="9">The sequence shown here is derived from an EMBL/GenBank/DDBJ whole genome shotgun (WGS) entry which is preliminary data.</text>
</comment>
<feature type="transmembrane region" description="Helical" evidence="6">
    <location>
        <begin position="467"/>
        <end position="486"/>
    </location>
</feature>
<evidence type="ECO:0000256" key="5">
    <source>
        <dbReference type="SAM" id="MobiDB-lite"/>
    </source>
</evidence>
<keyword evidence="2 4" id="KW-0863">Zinc-finger</keyword>
<evidence type="ECO:0000256" key="3">
    <source>
        <dbReference type="ARBA" id="ARBA00022833"/>
    </source>
</evidence>
<feature type="transmembrane region" description="Helical" evidence="6">
    <location>
        <begin position="530"/>
        <end position="552"/>
    </location>
</feature>
<evidence type="ECO:0000313" key="9">
    <source>
        <dbReference type="EMBL" id="KAK1747053.1"/>
    </source>
</evidence>
<dbReference type="PROSITE" id="PS50145">
    <property type="entry name" value="ZF_TRAF"/>
    <property type="match status" value="1"/>
</dbReference>
<evidence type="ECO:0000256" key="4">
    <source>
        <dbReference type="PROSITE-ProRule" id="PRU00207"/>
    </source>
</evidence>
<name>A0AAD8YIS5_9STRA</name>
<dbReference type="AlphaFoldDB" id="A0AAD8YIS5"/>
<dbReference type="PROSITE" id="PS50089">
    <property type="entry name" value="ZF_RING_2"/>
    <property type="match status" value="1"/>
</dbReference>
<keyword evidence="10" id="KW-1185">Reference proteome</keyword>
<accession>A0AAD8YIS5</accession>
<dbReference type="PANTHER" id="PTHR10131">
    <property type="entry name" value="TNF RECEPTOR ASSOCIATED FACTOR"/>
    <property type="match status" value="1"/>
</dbReference>
<dbReference type="SUPFAM" id="SSF49599">
    <property type="entry name" value="TRAF domain-like"/>
    <property type="match status" value="1"/>
</dbReference>
<feature type="zinc finger region" description="TRAF-type" evidence="4">
    <location>
        <begin position="273"/>
        <end position="311"/>
    </location>
</feature>
<keyword evidence="6" id="KW-1133">Transmembrane helix</keyword>
<feature type="transmembrane region" description="Helical" evidence="6">
    <location>
        <begin position="657"/>
        <end position="675"/>
    </location>
</feature>
<dbReference type="InterPro" id="IPR013083">
    <property type="entry name" value="Znf_RING/FYVE/PHD"/>
</dbReference>
<protein>
    <submittedName>
        <fullName evidence="9">Uncharacterized protein</fullName>
    </submittedName>
</protein>
<keyword evidence="6" id="KW-0472">Membrane</keyword>
<dbReference type="Gene3D" id="3.30.40.10">
    <property type="entry name" value="Zinc/RING finger domain, C3HC4 (zinc finger)"/>
    <property type="match status" value="2"/>
</dbReference>
<feature type="compositionally biased region" description="Low complexity" evidence="5">
    <location>
        <begin position="62"/>
        <end position="74"/>
    </location>
</feature>
<reference evidence="9" key="1">
    <citation type="submission" date="2023-06" db="EMBL/GenBank/DDBJ databases">
        <title>Survivors Of The Sea: Transcriptome response of Skeletonema marinoi to long-term dormancy.</title>
        <authorList>
            <person name="Pinder M.I.M."/>
            <person name="Kourtchenko O."/>
            <person name="Robertson E.K."/>
            <person name="Larsson T."/>
            <person name="Maumus F."/>
            <person name="Osuna-Cruz C.M."/>
            <person name="Vancaester E."/>
            <person name="Stenow R."/>
            <person name="Vandepoele K."/>
            <person name="Ploug H."/>
            <person name="Bruchert V."/>
            <person name="Godhe A."/>
            <person name="Topel M."/>
        </authorList>
    </citation>
    <scope>NUCLEOTIDE SEQUENCE</scope>
    <source>
        <strain evidence="9">R05AC</strain>
    </source>
</reference>
<keyword evidence="3 4" id="KW-0862">Zinc</keyword>
<dbReference type="Pfam" id="PF02176">
    <property type="entry name" value="zf-TRAF"/>
    <property type="match status" value="1"/>
</dbReference>
<sequence>MDNTSTATPASLPSADGDARAAAVAIGEEAIAAINNASAADGSNEGVENNIETAPTPPASGNNNIQANTTNNVNSPPHPSPRTLSHIHVHLNTPDGVRGVNIPLPPGVNMPPRVMFQQAGGGPTNNNQPQAIHIRQSSSSIPPYQPLAAQPLPNQSNYDDVISNQNNLQEPIDLKKFECSICFEYMEVPVRCGGETCSSRFCAPCLSRVLREEIINRNNRNNTNNNNNTEDSSSASNNDQSAKCPHCRTNFTKNDIQVDLLLQKQINDSTNTITCPFKGCNTEVPIGQLKQHEESCPYIRMKCRYAEWGCKWTGRKMDLPSHYDTECDFGSSGPGLTNFIERYRKTVEHDHRHQIDQHRSQLQGMNQMLSMQSRQVMMIKSRNASDIVDVMALSYHACCFTGRFVLSRDLWSTILMKQGCRATLGNMLLSFPTMVLVASVSIQGFCLLQHPEAYAFGTETWHIADTVLMSTMMLILGILYISCFYIDMKSPYEWSLFSVKNLCTAQPLIRDVAAVCITMIYFLAFEHFEFIRGVIMWHALAFSTLLYTSFVMRMTDKVSGSASPQPRTWSVIVFGLRYGLITSYCDFQVESPAACFFGVVICMRLLKLMMKLPDFIFCESSECFFKLANPVILVGGAAVWLRYLVQSDTWHGELLDWFVGMLLLAYANFIVYAYSMAGDKLAETSYSNAVYINRAHPAASQYPNPIGCIVFGISNFLLVGVAFLLNARY</sequence>
<feature type="transmembrane region" description="Helical" evidence="6">
    <location>
        <begin position="706"/>
        <end position="725"/>
    </location>
</feature>
<dbReference type="EMBL" id="JATAAI010000003">
    <property type="protein sequence ID" value="KAK1747053.1"/>
    <property type="molecule type" value="Genomic_DNA"/>
</dbReference>
<evidence type="ECO:0000313" key="10">
    <source>
        <dbReference type="Proteomes" id="UP001224775"/>
    </source>
</evidence>
<evidence type="ECO:0000256" key="2">
    <source>
        <dbReference type="ARBA" id="ARBA00022771"/>
    </source>
</evidence>
<feature type="transmembrane region" description="Helical" evidence="6">
    <location>
        <begin position="427"/>
        <end position="447"/>
    </location>
</feature>
<evidence type="ECO:0000259" key="8">
    <source>
        <dbReference type="PROSITE" id="PS50145"/>
    </source>
</evidence>
<dbReference type="GO" id="GO:0008270">
    <property type="term" value="F:zinc ion binding"/>
    <property type="evidence" value="ECO:0007669"/>
    <property type="project" value="UniProtKB-KW"/>
</dbReference>
<feature type="region of interest" description="Disordered" evidence="5">
    <location>
        <begin position="40"/>
        <end position="82"/>
    </location>
</feature>
<feature type="transmembrane region" description="Helical" evidence="6">
    <location>
        <begin position="387"/>
        <end position="406"/>
    </location>
</feature>
<gene>
    <name evidence="9" type="ORF">QTG54_002397</name>
</gene>
<feature type="domain" description="RING-type" evidence="7">
    <location>
        <begin position="179"/>
        <end position="248"/>
    </location>
</feature>
<evidence type="ECO:0000256" key="1">
    <source>
        <dbReference type="ARBA" id="ARBA00022723"/>
    </source>
</evidence>
<dbReference type="InterPro" id="IPR001293">
    <property type="entry name" value="Znf_TRAF"/>
</dbReference>
<dbReference type="PANTHER" id="PTHR10131:SF94">
    <property type="entry name" value="TNF RECEPTOR-ASSOCIATED FACTOR 4"/>
    <property type="match status" value="1"/>
</dbReference>
<evidence type="ECO:0000259" key="7">
    <source>
        <dbReference type="PROSITE" id="PS50089"/>
    </source>
</evidence>
<proteinExistence type="predicted"/>
<dbReference type="Proteomes" id="UP001224775">
    <property type="component" value="Unassembled WGS sequence"/>
</dbReference>
<keyword evidence="1 4" id="KW-0479">Metal-binding</keyword>
<feature type="region of interest" description="Disordered" evidence="5">
    <location>
        <begin position="217"/>
        <end position="242"/>
    </location>
</feature>
<feature type="domain" description="TRAF-type" evidence="8">
    <location>
        <begin position="273"/>
        <end position="311"/>
    </location>
</feature>
<keyword evidence="6" id="KW-0812">Transmembrane</keyword>
<dbReference type="InterPro" id="IPR001841">
    <property type="entry name" value="Znf_RING"/>
</dbReference>
<dbReference type="SUPFAM" id="SSF57850">
    <property type="entry name" value="RING/U-box"/>
    <property type="match status" value="1"/>
</dbReference>
<evidence type="ECO:0000256" key="6">
    <source>
        <dbReference type="SAM" id="Phobius"/>
    </source>
</evidence>
<organism evidence="9 10">
    <name type="scientific">Skeletonema marinoi</name>
    <dbReference type="NCBI Taxonomy" id="267567"/>
    <lineage>
        <taxon>Eukaryota</taxon>
        <taxon>Sar</taxon>
        <taxon>Stramenopiles</taxon>
        <taxon>Ochrophyta</taxon>
        <taxon>Bacillariophyta</taxon>
        <taxon>Coscinodiscophyceae</taxon>
        <taxon>Thalassiosirophycidae</taxon>
        <taxon>Thalassiosirales</taxon>
        <taxon>Skeletonemataceae</taxon>
        <taxon>Skeletonema</taxon>
        <taxon>Skeletonema marinoi-dohrnii complex</taxon>
    </lineage>
</organism>
<feature type="transmembrane region" description="Helical" evidence="6">
    <location>
        <begin position="507"/>
        <end position="524"/>
    </location>
</feature>